<gene>
    <name evidence="1" type="ORF">KPL71_020406</name>
</gene>
<dbReference type="Proteomes" id="UP000829398">
    <property type="component" value="Chromosome 7"/>
</dbReference>
<organism evidence="1 2">
    <name type="scientific">Citrus sinensis</name>
    <name type="common">Sweet orange</name>
    <name type="synonym">Citrus aurantium var. sinensis</name>
    <dbReference type="NCBI Taxonomy" id="2711"/>
    <lineage>
        <taxon>Eukaryota</taxon>
        <taxon>Viridiplantae</taxon>
        <taxon>Streptophyta</taxon>
        <taxon>Embryophyta</taxon>
        <taxon>Tracheophyta</taxon>
        <taxon>Spermatophyta</taxon>
        <taxon>Magnoliopsida</taxon>
        <taxon>eudicotyledons</taxon>
        <taxon>Gunneridae</taxon>
        <taxon>Pentapetalae</taxon>
        <taxon>rosids</taxon>
        <taxon>malvids</taxon>
        <taxon>Sapindales</taxon>
        <taxon>Rutaceae</taxon>
        <taxon>Aurantioideae</taxon>
        <taxon>Citrus</taxon>
    </lineage>
</organism>
<evidence type="ECO:0000313" key="1">
    <source>
        <dbReference type="EMBL" id="KAH9713647.1"/>
    </source>
</evidence>
<evidence type="ECO:0000313" key="2">
    <source>
        <dbReference type="Proteomes" id="UP000829398"/>
    </source>
</evidence>
<accession>A0ACB8J7D3</accession>
<keyword evidence="2" id="KW-1185">Reference proteome</keyword>
<name>A0ACB8J7D3_CITSI</name>
<proteinExistence type="predicted"/>
<protein>
    <submittedName>
        <fullName evidence="1">Ribonuclease H protein</fullName>
    </submittedName>
</protein>
<reference evidence="2" key="1">
    <citation type="journal article" date="2023" name="Hortic. Res.">
        <title>A chromosome-level phased genome enabling allele-level studies in sweet orange: a case study on citrus Huanglongbing tolerance.</title>
        <authorList>
            <person name="Wu B."/>
            <person name="Yu Q."/>
            <person name="Deng Z."/>
            <person name="Duan Y."/>
            <person name="Luo F."/>
            <person name="Gmitter F. Jr."/>
        </authorList>
    </citation>
    <scope>NUCLEOTIDE SEQUENCE [LARGE SCALE GENOMIC DNA]</scope>
    <source>
        <strain evidence="2">cv. Valencia</strain>
    </source>
</reference>
<dbReference type="EMBL" id="CM039176">
    <property type="protein sequence ID" value="KAH9713647.1"/>
    <property type="molecule type" value="Genomic_DNA"/>
</dbReference>
<sequence>MAGGLGFKRLDIMNEALLLKVAWHLITEPHKLCVQVLSTKYGVPPSEIPHTLPTRYCSHLWKSVGRVWDYAKRGIRWNVACNGVDQVYWAASPQGNFTVKSAYDLLDQSRGQERDSYWKIAWSWKGPQSIKIFIWLVLHNRLKTRAELATRRLNIEPSCERCGAGLENTTHVLRDCPYSKAVWLRLLRGNNHQHFFEPNLADWMSSNLQFQSTSLDNKLWRVIFAVAIWRLWFWRNRFIFTKDHWESSAIALDIKVKLNTDGAKKPSDHAGAGGLIRDYRGVWQIGYCANLGFCSVTSAELWGLFHGLSIAWLHGYRRVIVEVDSRCILQLVSNSNPTINEHLSLITAIQELIGRDWLIQMNHIYREANAAADFLATYSLAFPVGLHYLQSPPLNLLNILNNDVSGVAHSRLVLP</sequence>
<comment type="caution">
    <text evidence="1">The sequence shown here is derived from an EMBL/GenBank/DDBJ whole genome shotgun (WGS) entry which is preliminary data.</text>
</comment>